<evidence type="ECO:0000256" key="3">
    <source>
        <dbReference type="ARBA" id="ARBA00022692"/>
    </source>
</evidence>
<dbReference type="GO" id="GO:0006744">
    <property type="term" value="P:ubiquinone biosynthetic process"/>
    <property type="evidence" value="ECO:0000318"/>
    <property type="project" value="GO_Central"/>
</dbReference>
<dbReference type="PaxDb" id="4565-Traes_4AL_70D393C3B.1"/>
<evidence type="ECO:0000256" key="1">
    <source>
        <dbReference type="ARBA" id="ARBA00004141"/>
    </source>
</evidence>
<protein>
    <recommendedName>
        <fullName evidence="9">1,4-dihydroxy-2-naphthoate octaprenyltransferase</fullName>
    </recommendedName>
</protein>
<dbReference type="Gramene" id="TraesCS4A03G1008500.1">
    <property type="protein sequence ID" value="TraesCS4A03G1008500.1.CDS"/>
    <property type="gene ID" value="TraesCS4A03G1008500"/>
</dbReference>
<dbReference type="HAMAP" id="MF_01938">
    <property type="entry name" value="MenA_2"/>
    <property type="match status" value="1"/>
</dbReference>
<evidence type="ECO:0000256" key="2">
    <source>
        <dbReference type="ARBA" id="ARBA00022679"/>
    </source>
</evidence>
<dbReference type="OrthoDB" id="5263at2759"/>
<dbReference type="EnsemblPlants" id="TraesCS4A02G406300.1">
    <property type="protein sequence ID" value="TraesCS4A02G406300.1"/>
    <property type="gene ID" value="TraesCS4A02G406300"/>
</dbReference>
<reference evidence="7" key="1">
    <citation type="submission" date="2018-08" db="EMBL/GenBank/DDBJ databases">
        <authorList>
            <person name="Rossello M."/>
        </authorList>
    </citation>
    <scope>NUCLEOTIDE SEQUENCE [LARGE SCALE GENOMIC DNA]</scope>
    <source>
        <strain evidence="7">cv. Chinese Spring</strain>
    </source>
</reference>
<keyword evidence="5 6" id="KW-0472">Membrane</keyword>
<dbReference type="Gramene" id="TraesARI4A03G02213530.2">
    <property type="protein sequence ID" value="TraesARI4A03G02213530.2"/>
    <property type="gene ID" value="TraesARI4A03G02213530"/>
</dbReference>
<dbReference type="Gramene" id="TraesSYM4A03G02202860.1">
    <property type="protein sequence ID" value="TraesSYM4A03G02202860.1"/>
    <property type="gene ID" value="TraesSYM4A03G02202860"/>
</dbReference>
<dbReference type="Gramene" id="TraesWEE_scaffold_056848_01G000100.1">
    <property type="protein sequence ID" value="TraesWEE_scaffold_056848_01G000100.1"/>
    <property type="gene ID" value="TraesWEE_scaffold_056848_01G000100"/>
</dbReference>
<dbReference type="Gramene" id="TraesLDM4A03G02173810.2">
    <property type="protein sequence ID" value="TraesLDM4A03G02173810.2"/>
    <property type="gene ID" value="TraesLDM4A03G02173810"/>
</dbReference>
<dbReference type="PANTHER" id="PTHR13929">
    <property type="entry name" value="1,4-DIHYDROXY-2-NAPHTHOATE OCTAPRENYLTRANSFERASE"/>
    <property type="match status" value="1"/>
</dbReference>
<evidence type="ECO:0000256" key="5">
    <source>
        <dbReference type="ARBA" id="ARBA00023136"/>
    </source>
</evidence>
<dbReference type="Gramene" id="TraesNOR4A03G02197500.2">
    <property type="protein sequence ID" value="TraesNOR4A03G02197500.2"/>
    <property type="gene ID" value="TraesNOR4A03G02197500"/>
</dbReference>
<feature type="transmembrane region" description="Helical" evidence="6">
    <location>
        <begin position="280"/>
        <end position="299"/>
    </location>
</feature>
<evidence type="ECO:0008006" key="9">
    <source>
        <dbReference type="Google" id="ProtNLM"/>
    </source>
</evidence>
<keyword evidence="8" id="KW-1185">Reference proteome</keyword>
<feature type="transmembrane region" description="Helical" evidence="6">
    <location>
        <begin position="238"/>
        <end position="259"/>
    </location>
</feature>
<comment type="subcellular location">
    <subcellularLocation>
        <location evidence="1">Membrane</location>
        <topology evidence="1">Multi-pass membrane protein</topology>
    </subcellularLocation>
</comment>
<dbReference type="RefSeq" id="XP_044366190.1">
    <property type="nucleotide sequence ID" value="XM_044510255.1"/>
</dbReference>
<dbReference type="InterPro" id="IPR000537">
    <property type="entry name" value="UbiA_prenyltransferase"/>
</dbReference>
<dbReference type="NCBIfam" id="TIGR02235">
    <property type="entry name" value="menA_cyano-plnt"/>
    <property type="match status" value="1"/>
</dbReference>
<dbReference type="GeneID" id="123088098"/>
<organism evidence="7">
    <name type="scientific">Triticum aestivum</name>
    <name type="common">Wheat</name>
    <dbReference type="NCBI Taxonomy" id="4565"/>
    <lineage>
        <taxon>Eukaryota</taxon>
        <taxon>Viridiplantae</taxon>
        <taxon>Streptophyta</taxon>
        <taxon>Embryophyta</taxon>
        <taxon>Tracheophyta</taxon>
        <taxon>Spermatophyta</taxon>
        <taxon>Magnoliopsida</taxon>
        <taxon>Liliopsida</taxon>
        <taxon>Poales</taxon>
        <taxon>Poaceae</taxon>
        <taxon>BOP clade</taxon>
        <taxon>Pooideae</taxon>
        <taxon>Triticodae</taxon>
        <taxon>Triticeae</taxon>
        <taxon>Triticinae</taxon>
        <taxon>Triticum</taxon>
    </lineage>
</organism>
<dbReference type="OMA" id="RGFFMCK"/>
<dbReference type="STRING" id="4565.A0A3B6I2U1"/>
<sequence length="368" mass="38947">MPLAGIALAPLLVSPLPPPSPRGSVAAVSAEPARRRRALRRVRCSAAAASGGGGDAVELSRATLLWRAAKLPIYSVALVPLTVGTAAAYNHAGLFFARRYFGLLAAAVLVITWLNLSNDVYDSDTGADKNKKESVVNIVGSRAATQYAANVSLLLGFGGLFWAFAEAGDVRFIVLVLCAILCGYVYQCPPFRLSYRGLGEPLCFAAFGPLATSAFYFSNSSRSISSRTAALLPLSKTVIASSILVGLTTTLILFCSHFHQIEGDRAVGKMSPLVRIGTKTGATLVTVAIGTLYTLLTAFGISRCLPPSCIVLGALTLPLGKWVVDYVQRNHDDDTKIFMAKYYCVRLHALFGMALASGLALARNGILA</sequence>
<dbReference type="Gramene" id="TraesCS4A02G406300.1">
    <property type="protein sequence ID" value="TraesCS4A02G406300.1"/>
    <property type="gene ID" value="TraesCS4A02G406300"/>
</dbReference>
<evidence type="ECO:0000313" key="8">
    <source>
        <dbReference type="Proteomes" id="UP000019116"/>
    </source>
</evidence>
<accession>A0A3B6I2U1</accession>
<feature type="transmembrane region" description="Helical" evidence="6">
    <location>
        <begin position="100"/>
        <end position="116"/>
    </location>
</feature>
<dbReference type="Gramene" id="TraesCAD_scaffold_048583_01G000100.1">
    <property type="protein sequence ID" value="TraesCAD_scaffold_048583_01G000100.1"/>
    <property type="gene ID" value="TraesCAD_scaffold_048583_01G000100"/>
</dbReference>
<feature type="transmembrane region" description="Helical" evidence="6">
    <location>
        <begin position="160"/>
        <end position="186"/>
    </location>
</feature>
<name>A0A3B6I2U1_WHEAT</name>
<dbReference type="PANTHER" id="PTHR13929:SF0">
    <property type="entry name" value="UBIA PRENYLTRANSFERASE DOMAIN-CONTAINING PROTEIN 1"/>
    <property type="match status" value="1"/>
</dbReference>
<dbReference type="Proteomes" id="UP000019116">
    <property type="component" value="Chromosome 4A"/>
</dbReference>
<dbReference type="Pfam" id="PF01040">
    <property type="entry name" value="UbiA"/>
    <property type="match status" value="1"/>
</dbReference>
<dbReference type="Gramene" id="TraesPARA_EIv1.0_1216780.1">
    <property type="protein sequence ID" value="TraesPARA_EIv1.0_1216780.1.CDS"/>
    <property type="gene ID" value="TraesPARA_EIv1.0_1216780"/>
</dbReference>
<dbReference type="SMR" id="A0A3B6I2U1"/>
<dbReference type="CDD" id="cd13962">
    <property type="entry name" value="PT_UbiA_UBIAD1"/>
    <property type="match status" value="1"/>
</dbReference>
<proteinExistence type="inferred from homology"/>
<dbReference type="GO" id="GO:0016020">
    <property type="term" value="C:membrane"/>
    <property type="evidence" value="ECO:0007669"/>
    <property type="project" value="UniProtKB-SubCell"/>
</dbReference>
<dbReference type="Gramene" id="TraesMAC4A03G02173940.2">
    <property type="protein sequence ID" value="TraesMAC4A03G02173940.2"/>
    <property type="gene ID" value="TraesMAC4A03G02173940"/>
</dbReference>
<dbReference type="Gramene" id="TraesJUL4A03G02195220.1">
    <property type="protein sequence ID" value="TraesJUL4A03G02195220.1"/>
    <property type="gene ID" value="TraesJUL4A03G02195220"/>
</dbReference>
<gene>
    <name evidence="7" type="primary">LOC123088098</name>
</gene>
<dbReference type="Gramene" id="TraesROB_scaffold_047555_01G000100.1">
    <property type="protein sequence ID" value="TraesROB_scaffold_047555_01G000100.1"/>
    <property type="gene ID" value="TraesROB_scaffold_047555_01G000100"/>
</dbReference>
<evidence type="ECO:0000313" key="7">
    <source>
        <dbReference type="EnsemblPlants" id="TraesCS4A02G406300.1"/>
    </source>
</evidence>
<dbReference type="AlphaFoldDB" id="A0A3B6I2U1"/>
<dbReference type="Gramene" id="TraesSTA4A03G02172350.3">
    <property type="protein sequence ID" value="TraesSTA4A03G02172350.3"/>
    <property type="gene ID" value="TraesSTA4A03G02172350"/>
</dbReference>
<keyword evidence="3 6" id="KW-0812">Transmembrane</keyword>
<keyword evidence="4 6" id="KW-1133">Transmembrane helix</keyword>
<evidence type="ECO:0000256" key="6">
    <source>
        <dbReference type="SAM" id="Phobius"/>
    </source>
</evidence>
<dbReference type="GO" id="GO:0042372">
    <property type="term" value="P:phylloquinone biosynthetic process"/>
    <property type="evidence" value="ECO:0000318"/>
    <property type="project" value="GO_Central"/>
</dbReference>
<reference evidence="7" key="2">
    <citation type="submission" date="2018-10" db="UniProtKB">
        <authorList>
            <consortium name="EnsemblPlants"/>
        </authorList>
    </citation>
    <scope>IDENTIFICATION</scope>
</reference>
<dbReference type="Gramene" id="TraesCLE_scaffold_058539_01G000100.1">
    <property type="protein sequence ID" value="TraesCLE_scaffold_058539_01G000100.1"/>
    <property type="gene ID" value="TraesCLE_scaffold_058539_01G000100"/>
</dbReference>
<keyword evidence="2" id="KW-0808">Transferase</keyword>
<dbReference type="InterPro" id="IPR026046">
    <property type="entry name" value="UBIAD1"/>
</dbReference>
<feature type="transmembrane region" description="Helical" evidence="6">
    <location>
        <begin position="198"/>
        <end position="218"/>
    </location>
</feature>
<dbReference type="GO" id="GO:0004659">
    <property type="term" value="F:prenyltransferase activity"/>
    <property type="evidence" value="ECO:0000318"/>
    <property type="project" value="GO_Central"/>
</dbReference>
<evidence type="ECO:0000256" key="4">
    <source>
        <dbReference type="ARBA" id="ARBA00022989"/>
    </source>
</evidence>
<dbReference type="InterPro" id="IPR011937">
    <property type="entry name" value="DHNA_phytyltransferase_MenA"/>
</dbReference>
<feature type="transmembrane region" description="Helical" evidence="6">
    <location>
        <begin position="71"/>
        <end position="88"/>
    </location>
</feature>
<feature type="transmembrane region" description="Helical" evidence="6">
    <location>
        <begin position="345"/>
        <end position="366"/>
    </location>
</feature>
<dbReference type="Gramene" id="TraesJAG4A03G02176510.1">
    <property type="protein sequence ID" value="TraesJAG4A03G02176510.1"/>
    <property type="gene ID" value="TraesJAG4A03G02176510"/>
</dbReference>